<dbReference type="EMBL" id="BNCQ01000062">
    <property type="protein sequence ID" value="GIM15187.1"/>
    <property type="molecule type" value="Genomic_DNA"/>
</dbReference>
<dbReference type="AlphaFoldDB" id="A0A8J4LYY4"/>
<proteinExistence type="predicted"/>
<gene>
    <name evidence="1" type="ORF">Vretimale_17987</name>
</gene>
<protein>
    <submittedName>
        <fullName evidence="1">Uncharacterized protein</fullName>
    </submittedName>
</protein>
<accession>A0A8J4LYY4</accession>
<sequence>MGEEADTARAPADAVGSGGGGSVTLLLAVADDRKACVSPKAGGSSKSMLPLGAAATFTKPSDRIGAAAAALTGSCGAWATAGGFVGGAGLRMGRGASAPGRALTMTKPRALTSSSGQSMTPVSRAVHVIAHAQQAAGRNISNQQTGMAWR</sequence>
<dbReference type="Proteomes" id="UP000722791">
    <property type="component" value="Unassembled WGS sequence"/>
</dbReference>
<name>A0A8J4LYY4_9CHLO</name>
<evidence type="ECO:0000313" key="1">
    <source>
        <dbReference type="EMBL" id="GIM15187.1"/>
    </source>
</evidence>
<organism evidence="1 2">
    <name type="scientific">Volvox reticuliferus</name>
    <dbReference type="NCBI Taxonomy" id="1737510"/>
    <lineage>
        <taxon>Eukaryota</taxon>
        <taxon>Viridiplantae</taxon>
        <taxon>Chlorophyta</taxon>
        <taxon>core chlorophytes</taxon>
        <taxon>Chlorophyceae</taxon>
        <taxon>CS clade</taxon>
        <taxon>Chlamydomonadales</taxon>
        <taxon>Volvocaceae</taxon>
        <taxon>Volvox</taxon>
    </lineage>
</organism>
<evidence type="ECO:0000313" key="2">
    <source>
        <dbReference type="Proteomes" id="UP000722791"/>
    </source>
</evidence>
<reference evidence="1" key="1">
    <citation type="journal article" date="2021" name="Proc. Natl. Acad. Sci. U.S.A.">
        <title>Three genomes in the algal genus Volvox reveal the fate of a haploid sex-determining region after a transition to homothallism.</title>
        <authorList>
            <person name="Yamamoto K."/>
            <person name="Hamaji T."/>
            <person name="Kawai-Toyooka H."/>
            <person name="Matsuzaki R."/>
            <person name="Takahashi F."/>
            <person name="Nishimura Y."/>
            <person name="Kawachi M."/>
            <person name="Noguchi H."/>
            <person name="Minakuchi Y."/>
            <person name="Umen J.G."/>
            <person name="Toyoda A."/>
            <person name="Nozaki H."/>
        </authorList>
    </citation>
    <scope>NUCLEOTIDE SEQUENCE</scope>
    <source>
        <strain evidence="1">NIES-3785</strain>
    </source>
</reference>
<comment type="caution">
    <text evidence="1">The sequence shown here is derived from an EMBL/GenBank/DDBJ whole genome shotgun (WGS) entry which is preliminary data.</text>
</comment>